<evidence type="ECO:0000313" key="14">
    <source>
        <dbReference type="Proteomes" id="UP001164909"/>
    </source>
</evidence>
<comment type="subcellular location">
    <subcellularLocation>
        <location evidence="1">Cell membrane</location>
        <topology evidence="1">Multi-pass membrane protein</topology>
    </subcellularLocation>
</comment>
<comment type="similarity">
    <text evidence="8">Belongs to the methyl-accepting chemotaxis (MCP) protein family.</text>
</comment>
<accession>A0ABY7BR25</accession>
<keyword evidence="2" id="KW-1003">Cell membrane</keyword>
<evidence type="ECO:0000256" key="1">
    <source>
        <dbReference type="ARBA" id="ARBA00004651"/>
    </source>
</evidence>
<keyword evidence="6 10" id="KW-0472">Membrane</keyword>
<evidence type="ECO:0000256" key="7">
    <source>
        <dbReference type="ARBA" id="ARBA00023224"/>
    </source>
</evidence>
<dbReference type="PROSITE" id="PS50111">
    <property type="entry name" value="CHEMOTAXIS_TRANSDUC_2"/>
    <property type="match status" value="1"/>
</dbReference>
<proteinExistence type="inferred from homology"/>
<dbReference type="Gene3D" id="1.10.287.950">
    <property type="entry name" value="Methyl-accepting chemotaxis protein"/>
    <property type="match status" value="1"/>
</dbReference>
<evidence type="ECO:0000256" key="9">
    <source>
        <dbReference type="PROSITE-ProRule" id="PRU00284"/>
    </source>
</evidence>
<protein>
    <submittedName>
        <fullName evidence="13">Methyl-accepting chemotaxis protein</fullName>
    </submittedName>
</protein>
<dbReference type="SMART" id="SM00283">
    <property type="entry name" value="MA"/>
    <property type="match status" value="1"/>
</dbReference>
<keyword evidence="3" id="KW-0145">Chemotaxis</keyword>
<dbReference type="Gene3D" id="3.30.450.20">
    <property type="entry name" value="PAS domain"/>
    <property type="match status" value="2"/>
</dbReference>
<evidence type="ECO:0000256" key="10">
    <source>
        <dbReference type="SAM" id="Phobius"/>
    </source>
</evidence>
<evidence type="ECO:0000259" key="11">
    <source>
        <dbReference type="PROSITE" id="PS50111"/>
    </source>
</evidence>
<feature type="transmembrane region" description="Helical" evidence="10">
    <location>
        <begin position="333"/>
        <end position="355"/>
    </location>
</feature>
<feature type="transmembrane region" description="Helical" evidence="10">
    <location>
        <begin position="31"/>
        <end position="51"/>
    </location>
</feature>
<feature type="domain" description="Methyl-accepting transducer" evidence="11">
    <location>
        <begin position="426"/>
        <end position="683"/>
    </location>
</feature>
<dbReference type="InterPro" id="IPR033479">
    <property type="entry name" value="dCache_1"/>
</dbReference>
<sequence>MKREKKNVEKKQSLKFKRPGFSKGGRLAKKFALLIISILVIPILIIDVISISTSVNSVLNESKKSYLAATTATSSYFQLAFKTAQNNGTQLMANELVQRLYSESKQAALDEFQKFTLQSDALKVVQNLIVADNMIAGVYIFVDKERSLFVPSLPFEINYDKLKKTSWYQKIIEAGAPVLFESHSEEFDSIAKSNNANMPEYAFSIGMPFRDIQTNETLGVMVLDIKKQWMQETLQNTQISQNGGYMLAVSPSGNVILPSEWENSFKSLPDRNTEFVKKILQQQSAQKTDGAFDSIFSGKPFLITYSQVPDTGWTIVGMIPISQLVSSARKLEILIIVLTVLFTIAALAVGIYFALRIVRDLEKVTNIFAIAEKGDLTVTLDIKRDDEIGLLAHSFNNMAKNIKSLVEKGVSLSGEVTGAISTLATVASETATASNEVAKAISEIAEGASNQAREATNVAQTVSKFGERIETIVSSAEQMRALSQNVAQLSTSGTDAVATLNSVTHDTVHITDTMIKTINQLAEYSRSIGKIIQVLGSISEQTKLLALNASIEAAKAGEAGRGFAVVAQEIRKLADQSKESTREVEEMIKKIVNQTKTAQEVADRVENVIDQQNEAVENVASAFSNIKGAMDELVEGIENITESISAIDREKDVIIQSIENISAISQQTAASSEEVSASTEEQLAAIEELRAMAESLNKLAQDLKDAMSTFKV</sequence>
<dbReference type="PANTHER" id="PTHR32089:SF112">
    <property type="entry name" value="LYSOZYME-LIKE PROTEIN-RELATED"/>
    <property type="match status" value="1"/>
</dbReference>
<dbReference type="CDD" id="cd11386">
    <property type="entry name" value="MCP_signal"/>
    <property type="match status" value="1"/>
</dbReference>
<evidence type="ECO:0000256" key="4">
    <source>
        <dbReference type="ARBA" id="ARBA00022692"/>
    </source>
</evidence>
<dbReference type="Gene3D" id="6.10.340.10">
    <property type="match status" value="1"/>
</dbReference>
<dbReference type="EMBL" id="CP113865">
    <property type="protein sequence ID" value="WAM34011.1"/>
    <property type="molecule type" value="Genomic_DNA"/>
</dbReference>
<dbReference type="Pfam" id="PF00015">
    <property type="entry name" value="MCPsignal"/>
    <property type="match status" value="1"/>
</dbReference>
<dbReference type="PROSITE" id="PS50885">
    <property type="entry name" value="HAMP"/>
    <property type="match status" value="1"/>
</dbReference>
<dbReference type="PANTHER" id="PTHR32089">
    <property type="entry name" value="METHYL-ACCEPTING CHEMOTAXIS PROTEIN MCPB"/>
    <property type="match status" value="1"/>
</dbReference>
<dbReference type="CDD" id="cd06225">
    <property type="entry name" value="HAMP"/>
    <property type="match status" value="1"/>
</dbReference>
<dbReference type="InterPro" id="IPR004089">
    <property type="entry name" value="MCPsignal_dom"/>
</dbReference>
<dbReference type="SMART" id="SM00304">
    <property type="entry name" value="HAMP"/>
    <property type="match status" value="2"/>
</dbReference>
<dbReference type="InterPro" id="IPR003660">
    <property type="entry name" value="HAMP_dom"/>
</dbReference>
<evidence type="ECO:0000256" key="8">
    <source>
        <dbReference type="ARBA" id="ARBA00029447"/>
    </source>
</evidence>
<dbReference type="SUPFAM" id="SSF58104">
    <property type="entry name" value="Methyl-accepting chemotaxis protein (MCP) signaling domain"/>
    <property type="match status" value="1"/>
</dbReference>
<evidence type="ECO:0000313" key="13">
    <source>
        <dbReference type="EMBL" id="WAM34011.1"/>
    </source>
</evidence>
<evidence type="ECO:0000256" key="6">
    <source>
        <dbReference type="ARBA" id="ARBA00023136"/>
    </source>
</evidence>
<reference evidence="13" key="1">
    <citation type="submission" date="2022-12" db="EMBL/GenBank/DDBJ databases">
        <authorList>
            <person name="Bing R.G."/>
            <person name="Willard D.J."/>
            <person name="Manesh M.J.H."/>
            <person name="Laemthong T."/>
            <person name="Crosby J.R."/>
            <person name="Kelly R.M."/>
        </authorList>
    </citation>
    <scope>NUCLEOTIDE SEQUENCE</scope>
    <source>
        <strain evidence="13">DSM 8990</strain>
    </source>
</reference>
<organism evidence="13 14">
    <name type="scientific">Caldicellulosiruptor morganii</name>
    <dbReference type="NCBI Taxonomy" id="1387555"/>
    <lineage>
        <taxon>Bacteria</taxon>
        <taxon>Bacillati</taxon>
        <taxon>Bacillota</taxon>
        <taxon>Bacillota incertae sedis</taxon>
        <taxon>Caldicellulosiruptorales</taxon>
        <taxon>Caldicellulosiruptoraceae</taxon>
        <taxon>Caldicellulosiruptor</taxon>
    </lineage>
</organism>
<evidence type="ECO:0000259" key="12">
    <source>
        <dbReference type="PROSITE" id="PS50885"/>
    </source>
</evidence>
<keyword evidence="4 10" id="KW-0812">Transmembrane</keyword>
<dbReference type="CDD" id="cd12912">
    <property type="entry name" value="PDC2_MCP_like"/>
    <property type="match status" value="1"/>
</dbReference>
<keyword evidence="7 9" id="KW-0807">Transducer</keyword>
<dbReference type="Proteomes" id="UP001164909">
    <property type="component" value="Chromosome"/>
</dbReference>
<dbReference type="Pfam" id="PF00672">
    <property type="entry name" value="HAMP"/>
    <property type="match status" value="1"/>
</dbReference>
<evidence type="ECO:0000256" key="2">
    <source>
        <dbReference type="ARBA" id="ARBA00022475"/>
    </source>
</evidence>
<keyword evidence="5 10" id="KW-1133">Transmembrane helix</keyword>
<feature type="domain" description="HAMP" evidence="12">
    <location>
        <begin position="355"/>
        <end position="407"/>
    </location>
</feature>
<gene>
    <name evidence="13" type="ORF">OTK00_000158</name>
</gene>
<keyword evidence="14" id="KW-1185">Reference proteome</keyword>
<evidence type="ECO:0000256" key="3">
    <source>
        <dbReference type="ARBA" id="ARBA00022500"/>
    </source>
</evidence>
<name>A0ABY7BR25_9FIRM</name>
<dbReference type="RefSeq" id="WP_045168485.1">
    <property type="nucleotide sequence ID" value="NZ_CP113865.1"/>
</dbReference>
<evidence type="ECO:0000256" key="5">
    <source>
        <dbReference type="ARBA" id="ARBA00022989"/>
    </source>
</evidence>
<dbReference type="Pfam" id="PF02743">
    <property type="entry name" value="dCache_1"/>
    <property type="match status" value="1"/>
</dbReference>